<evidence type="ECO:0000313" key="3">
    <source>
        <dbReference type="Proteomes" id="UP000243859"/>
    </source>
</evidence>
<feature type="domain" description="PAS" evidence="1">
    <location>
        <begin position="383"/>
        <end position="428"/>
    </location>
</feature>
<organism evidence="2 3">
    <name type="scientific">Rhodovulum imhoffii</name>
    <dbReference type="NCBI Taxonomy" id="365340"/>
    <lineage>
        <taxon>Bacteria</taxon>
        <taxon>Pseudomonadati</taxon>
        <taxon>Pseudomonadota</taxon>
        <taxon>Alphaproteobacteria</taxon>
        <taxon>Rhodobacterales</taxon>
        <taxon>Paracoccaceae</taxon>
        <taxon>Rhodovulum</taxon>
    </lineage>
</organism>
<dbReference type="Proteomes" id="UP000243859">
    <property type="component" value="Unassembled WGS sequence"/>
</dbReference>
<protein>
    <submittedName>
        <fullName evidence="2">PAS domain-containing protein</fullName>
    </submittedName>
</protein>
<dbReference type="Gene3D" id="3.30.450.20">
    <property type="entry name" value="PAS domain"/>
    <property type="match status" value="1"/>
</dbReference>
<dbReference type="SMART" id="SM00091">
    <property type="entry name" value="PAS"/>
    <property type="match status" value="3"/>
</dbReference>
<evidence type="ECO:0000313" key="2">
    <source>
        <dbReference type="EMBL" id="PTN01938.1"/>
    </source>
</evidence>
<dbReference type="AlphaFoldDB" id="A0A2T5BRM5"/>
<dbReference type="Pfam" id="PF13188">
    <property type="entry name" value="PAS_8"/>
    <property type="match status" value="2"/>
</dbReference>
<dbReference type="Pfam" id="PF12860">
    <property type="entry name" value="PAS_7"/>
    <property type="match status" value="1"/>
</dbReference>
<reference evidence="2 3" key="1">
    <citation type="submission" date="2018-04" db="EMBL/GenBank/DDBJ databases">
        <title>Genomic Encyclopedia of Archaeal and Bacterial Type Strains, Phase II (KMG-II): from individual species to whole genera.</title>
        <authorList>
            <person name="Goeker M."/>
        </authorList>
    </citation>
    <scope>NUCLEOTIDE SEQUENCE [LARGE SCALE GENOMIC DNA]</scope>
    <source>
        <strain evidence="2 3">DSM 18064</strain>
    </source>
</reference>
<comment type="caution">
    <text evidence="2">The sequence shown here is derived from an EMBL/GenBank/DDBJ whole genome shotgun (WGS) entry which is preliminary data.</text>
</comment>
<name>A0A2T5BRM5_9RHOB</name>
<evidence type="ECO:0000259" key="1">
    <source>
        <dbReference type="PROSITE" id="PS50112"/>
    </source>
</evidence>
<dbReference type="PROSITE" id="PS50112">
    <property type="entry name" value="PAS"/>
    <property type="match status" value="1"/>
</dbReference>
<dbReference type="SUPFAM" id="SSF55785">
    <property type="entry name" value="PYP-like sensor domain (PAS domain)"/>
    <property type="match status" value="2"/>
</dbReference>
<proteinExistence type="predicted"/>
<dbReference type="InterPro" id="IPR035965">
    <property type="entry name" value="PAS-like_dom_sf"/>
</dbReference>
<dbReference type="InterPro" id="IPR000014">
    <property type="entry name" value="PAS"/>
</dbReference>
<gene>
    <name evidence="2" type="ORF">C8N32_10962</name>
</gene>
<sequence length="514" mass="56011">MLLVSSLVAALVALVLVACLPPRGPRKSPPQSEDEGTVFLFEGQSLADASPAALEILAHGSPDLPEWPRLMAILRPRFPDLKTELKTLHDRAPGGQDVVLHEPGGTGTLRLRRHRQTLRLTLTGPDRGGAAEATVRALHDELEIHRAALEAAPVLIWQQDKAGDVIWANRAYLDGLLRRPGGPAAPAWPLPRLFLDEGAAGANGRPVPRRISLLKEEARLWFDHVTVPQGEGSLHFALPADAAVQAEKSLRDFIQTLTKTFADLPIGLAVFNRARELVLFNPALTGLCGLEPEFLGARPHLTEVLDRLRETRMMPEPKNYKSWRQQITRLERDAENDAYEQTWTLPSGLTYRVTGRLHPDGAIAFLFQDISAEICMTRRFRAELETGQAVLDTMPEAIAVFDAAGVLTTSNAAYAQMWGHDPMDSLGELGLSEAGARWQGRFRNDAAWQKLQTALWASGGRTGWAGVLHMRNGIPVETRVAPLSGGALMVGFIRLPLGAGAANPAGSTLSAPFR</sequence>
<accession>A0A2T5BRM5</accession>
<dbReference type="EMBL" id="QAAA01000009">
    <property type="protein sequence ID" value="PTN01938.1"/>
    <property type="molecule type" value="Genomic_DNA"/>
</dbReference>
<keyword evidence="3" id="KW-1185">Reference proteome</keyword>